<feature type="region of interest" description="Disordered" evidence="5">
    <location>
        <begin position="68"/>
        <end position="136"/>
    </location>
</feature>
<dbReference type="AlphaFoldDB" id="A0A6P8IV59"/>
<dbReference type="Gene3D" id="3.40.50.10260">
    <property type="entry name" value="YjeF N-terminal domain"/>
    <property type="match status" value="1"/>
</dbReference>
<dbReference type="GeneID" id="116305228"/>
<sequence>MASISNFLGMWVKLDCGKLGIFEGKVANVDDSQQLLLLNEARHNGQAVLSNEIQICAKDIQDLEIVKNPSDSTTNSKKTGVVSHNQLIAEATPTKVGSSPGKPGRMKKSSTYPGDRSTTPKKNQESKHKSMSARNKECFGQSIDDIKTLDFDFEENLAKFDKKAVFEELENSGVAFVRKGFKESNLKLKHNENVLEQEPVIQRQICVPPEHRGKEFVTDVGVAVPAVSMELKDLIFETSERMGLSREQRIECAGMCAFQMAVQVLGGSQRFTNNINERASVVVMAGPHLQGLHGICAARHLANKNIQVTLFIPRKTQDLIPQLALYMHTGAALASSVRDFPDLPVDLVIDTLSGHEQSKQVLEQTLTAIEWANNNKAPVLSIDPCEHSASLGLEVKWSLALGLPLVGTPTAGRLFLGDVGIPKGVFSAAGVTYVSPFRDKIVVALDD</sequence>
<feature type="domain" description="YjeF N-terminal" evidence="6">
    <location>
        <begin position="231"/>
        <end position="427"/>
    </location>
</feature>
<proteinExistence type="inferred from homology"/>
<evidence type="ECO:0000256" key="3">
    <source>
        <dbReference type="ARBA" id="ARBA00015797"/>
    </source>
</evidence>
<dbReference type="InterPro" id="IPR019050">
    <property type="entry name" value="FDF_dom"/>
</dbReference>
<feature type="compositionally biased region" description="Polar residues" evidence="5">
    <location>
        <begin position="109"/>
        <end position="121"/>
    </location>
</feature>
<dbReference type="OrthoDB" id="5951691at2759"/>
<dbReference type="Pfam" id="PF09532">
    <property type="entry name" value="FDF"/>
    <property type="match status" value="1"/>
</dbReference>
<evidence type="ECO:0000256" key="5">
    <source>
        <dbReference type="SAM" id="MobiDB-lite"/>
    </source>
</evidence>
<evidence type="ECO:0000256" key="1">
    <source>
        <dbReference type="ARBA" id="ARBA00004201"/>
    </source>
</evidence>
<evidence type="ECO:0000313" key="9">
    <source>
        <dbReference type="RefSeq" id="XP_031570949.1"/>
    </source>
</evidence>
<comment type="similarity">
    <text evidence="2">Belongs to the EDC3 family.</text>
</comment>
<name>A0A6P8IV59_ACTTE</name>
<evidence type="ECO:0000259" key="6">
    <source>
        <dbReference type="PROSITE" id="PS51385"/>
    </source>
</evidence>
<keyword evidence="8" id="KW-1185">Reference proteome</keyword>
<dbReference type="PANTHER" id="PTHR13612">
    <property type="entry name" value="ENHANCER OF MRNA-DECAPPING PROTEIN 3"/>
    <property type="match status" value="1"/>
</dbReference>
<evidence type="ECO:0000256" key="2">
    <source>
        <dbReference type="ARBA" id="ARBA00006610"/>
    </source>
</evidence>
<dbReference type="GO" id="GO:0031087">
    <property type="term" value="P:deadenylation-independent decapping of nuclear-transcribed mRNA"/>
    <property type="evidence" value="ECO:0007669"/>
    <property type="project" value="TreeGrafter"/>
</dbReference>
<gene>
    <name evidence="9" type="primary">LOC116305228</name>
</gene>
<protein>
    <recommendedName>
        <fullName evidence="3">Enhancer of mRNA-decapping protein 3</fullName>
    </recommendedName>
</protein>
<dbReference type="InParanoid" id="A0A6P8IV59"/>
<reference evidence="9" key="1">
    <citation type="submission" date="2025-08" db="UniProtKB">
        <authorList>
            <consortium name="RefSeq"/>
        </authorList>
    </citation>
    <scope>IDENTIFICATION</scope>
    <source>
        <tissue evidence="9">Tentacle</tissue>
    </source>
</reference>
<dbReference type="KEGG" id="aten:116305228"/>
<comment type="subcellular location">
    <subcellularLocation>
        <location evidence="1">Cytoplasm</location>
        <location evidence="1">P-body</location>
    </subcellularLocation>
</comment>
<dbReference type="PANTHER" id="PTHR13612:SF0">
    <property type="entry name" value="ENHANCER OF MRNA-DECAPPING PROTEIN 3"/>
    <property type="match status" value="1"/>
</dbReference>
<dbReference type="GO" id="GO:0003729">
    <property type="term" value="F:mRNA binding"/>
    <property type="evidence" value="ECO:0007669"/>
    <property type="project" value="TreeGrafter"/>
</dbReference>
<dbReference type="InterPro" id="IPR025762">
    <property type="entry name" value="DFDF"/>
</dbReference>
<dbReference type="PROSITE" id="PS51385">
    <property type="entry name" value="YJEF_N"/>
    <property type="match status" value="1"/>
</dbReference>
<dbReference type="GO" id="GO:0000932">
    <property type="term" value="C:P-body"/>
    <property type="evidence" value="ECO:0007669"/>
    <property type="project" value="UniProtKB-SubCell"/>
</dbReference>
<dbReference type="Proteomes" id="UP000515163">
    <property type="component" value="Unplaced"/>
</dbReference>
<keyword evidence="4" id="KW-0963">Cytoplasm</keyword>
<evidence type="ECO:0000313" key="8">
    <source>
        <dbReference type="Proteomes" id="UP000515163"/>
    </source>
</evidence>
<feature type="domain" description="DFDF" evidence="7">
    <location>
        <begin position="139"/>
        <end position="175"/>
    </location>
</feature>
<dbReference type="SUPFAM" id="SSF64153">
    <property type="entry name" value="YjeF N-terminal domain-like"/>
    <property type="match status" value="1"/>
</dbReference>
<feature type="compositionally biased region" description="Polar residues" evidence="5">
    <location>
        <begin position="69"/>
        <end position="86"/>
    </location>
</feature>
<dbReference type="InterPro" id="IPR036652">
    <property type="entry name" value="YjeF_N_dom_sf"/>
</dbReference>
<organism evidence="8 9">
    <name type="scientific">Actinia tenebrosa</name>
    <name type="common">Australian red waratah sea anemone</name>
    <dbReference type="NCBI Taxonomy" id="6105"/>
    <lineage>
        <taxon>Eukaryota</taxon>
        <taxon>Metazoa</taxon>
        <taxon>Cnidaria</taxon>
        <taxon>Anthozoa</taxon>
        <taxon>Hexacorallia</taxon>
        <taxon>Actiniaria</taxon>
        <taxon>Actiniidae</taxon>
        <taxon>Actinia</taxon>
    </lineage>
</organism>
<dbReference type="InterPro" id="IPR004443">
    <property type="entry name" value="YjeF_N_dom"/>
</dbReference>
<dbReference type="Pfam" id="PF03853">
    <property type="entry name" value="YjeF_N"/>
    <property type="match status" value="1"/>
</dbReference>
<dbReference type="RefSeq" id="XP_031570949.1">
    <property type="nucleotide sequence ID" value="XM_031715089.1"/>
</dbReference>
<evidence type="ECO:0000256" key="4">
    <source>
        <dbReference type="ARBA" id="ARBA00022490"/>
    </source>
</evidence>
<dbReference type="GO" id="GO:0033962">
    <property type="term" value="P:P-body assembly"/>
    <property type="evidence" value="ECO:0007669"/>
    <property type="project" value="TreeGrafter"/>
</dbReference>
<dbReference type="SMART" id="SM01271">
    <property type="entry name" value="LSM14"/>
    <property type="match status" value="1"/>
</dbReference>
<dbReference type="FunCoup" id="A0A6P8IV59">
    <property type="interactions" value="1852"/>
</dbReference>
<dbReference type="SMART" id="SM01199">
    <property type="entry name" value="FDF"/>
    <property type="match status" value="1"/>
</dbReference>
<evidence type="ECO:0000259" key="7">
    <source>
        <dbReference type="PROSITE" id="PS51512"/>
    </source>
</evidence>
<dbReference type="Gene3D" id="2.30.30.100">
    <property type="match status" value="1"/>
</dbReference>
<accession>A0A6P8IV59</accession>
<dbReference type="InterPro" id="IPR025609">
    <property type="entry name" value="Lsm14-like_N"/>
</dbReference>
<dbReference type="PROSITE" id="PS51512">
    <property type="entry name" value="DFDF"/>
    <property type="match status" value="1"/>
</dbReference>